<reference evidence="1 2" key="1">
    <citation type="submission" date="2015-09" db="EMBL/GenBank/DDBJ databases">
        <title>Draft genome sequence of Kouleothrix aurantiaca JCM 19913.</title>
        <authorList>
            <person name="Hemp J."/>
        </authorList>
    </citation>
    <scope>NUCLEOTIDE SEQUENCE [LARGE SCALE GENOMIC DNA]</scope>
    <source>
        <strain evidence="1 2">COM-B</strain>
    </source>
</reference>
<name>A0A0P9CSP0_9CHLR</name>
<accession>A0A0P9CSP0</accession>
<evidence type="ECO:0000313" key="2">
    <source>
        <dbReference type="Proteomes" id="UP000050509"/>
    </source>
</evidence>
<gene>
    <name evidence="1" type="ORF">SE17_34890</name>
</gene>
<proteinExistence type="predicted"/>
<dbReference type="EMBL" id="LJCR01002241">
    <property type="protein sequence ID" value="KPV49034.1"/>
    <property type="molecule type" value="Genomic_DNA"/>
</dbReference>
<protein>
    <submittedName>
        <fullName evidence="1">Uncharacterized protein</fullName>
    </submittedName>
</protein>
<evidence type="ECO:0000313" key="1">
    <source>
        <dbReference type="EMBL" id="KPV49034.1"/>
    </source>
</evidence>
<organism evidence="1 2">
    <name type="scientific">Kouleothrix aurantiaca</name>
    <dbReference type="NCBI Taxonomy" id="186479"/>
    <lineage>
        <taxon>Bacteria</taxon>
        <taxon>Bacillati</taxon>
        <taxon>Chloroflexota</taxon>
        <taxon>Chloroflexia</taxon>
        <taxon>Chloroflexales</taxon>
        <taxon>Roseiflexineae</taxon>
        <taxon>Roseiflexaceae</taxon>
        <taxon>Kouleothrix</taxon>
    </lineage>
</organism>
<comment type="caution">
    <text evidence="1">The sequence shown here is derived from an EMBL/GenBank/DDBJ whole genome shotgun (WGS) entry which is preliminary data.</text>
</comment>
<feature type="non-terminal residue" evidence="1">
    <location>
        <position position="96"/>
    </location>
</feature>
<keyword evidence="2" id="KW-1185">Reference proteome</keyword>
<sequence length="96" mass="10827">MSAAPDEPRAWLVRGNLRLNAACYERYFGGMESVVMLYEAEPQRLWVLPVRAARAGGFVLKQANLRGDRSAAAHGFFRDHGIPDDCERELLPRRLA</sequence>
<dbReference type="Proteomes" id="UP000050509">
    <property type="component" value="Unassembled WGS sequence"/>
</dbReference>
<dbReference type="AlphaFoldDB" id="A0A0P9CSP0"/>